<organism evidence="1 2">
    <name type="scientific">Halostagnicola larsenii XH-48</name>
    <dbReference type="NCBI Taxonomy" id="797299"/>
    <lineage>
        <taxon>Archaea</taxon>
        <taxon>Methanobacteriati</taxon>
        <taxon>Methanobacteriota</taxon>
        <taxon>Stenosarchaea group</taxon>
        <taxon>Halobacteria</taxon>
        <taxon>Halobacteriales</taxon>
        <taxon>Natrialbaceae</taxon>
        <taxon>Halostagnicola</taxon>
    </lineage>
</organism>
<dbReference type="STRING" id="797299.HALLA_19430"/>
<reference evidence="1 2" key="1">
    <citation type="submission" date="2014-01" db="EMBL/GenBank/DDBJ databases">
        <authorList>
            <consortium name="DOE Joint Genome Institute"/>
            <person name="Anderson I."/>
            <person name="Huntemann M."/>
            <person name="Han J."/>
            <person name="Chen A."/>
            <person name="Kyrpides N."/>
            <person name="Mavromatis K."/>
            <person name="Markowitz V."/>
            <person name="Palaniappan K."/>
            <person name="Ivanova N."/>
            <person name="Schaumberg A."/>
            <person name="Pati A."/>
            <person name="Liolios K."/>
            <person name="Nordberg H.P."/>
            <person name="Cantor M.N."/>
            <person name="Hua S.X."/>
            <person name="Woyke T."/>
        </authorList>
    </citation>
    <scope>NUCLEOTIDE SEQUENCE [LARGE SCALE GENOMIC DNA]</scope>
    <source>
        <strain evidence="1 2">XH-48</strain>
    </source>
</reference>
<protein>
    <submittedName>
        <fullName evidence="1">Uncharacterized protein</fullName>
    </submittedName>
</protein>
<sequence>MCSSHPVEPLRFASNVLRTPSFRLESSGEKDPF</sequence>
<proteinExistence type="predicted"/>
<dbReference type="EMBL" id="CP007055">
    <property type="protein sequence ID" value="AHG01194.1"/>
    <property type="molecule type" value="Genomic_DNA"/>
</dbReference>
<dbReference type="Proteomes" id="UP000019024">
    <property type="component" value="Chromosome"/>
</dbReference>
<keyword evidence="2" id="KW-1185">Reference proteome</keyword>
<evidence type="ECO:0000313" key="2">
    <source>
        <dbReference type="Proteomes" id="UP000019024"/>
    </source>
</evidence>
<name>W0JRF0_9EURY</name>
<dbReference type="KEGG" id="hlr:HALLA_19430"/>
<evidence type="ECO:0000313" key="1">
    <source>
        <dbReference type="EMBL" id="AHG01194.1"/>
    </source>
</evidence>
<dbReference type="HOGENOM" id="CLU_3379873_0_0_2"/>
<dbReference type="AlphaFoldDB" id="W0JRF0"/>
<gene>
    <name evidence="1" type="ORF">HALLA_19430</name>
</gene>
<accession>W0JRF0</accession>